<comment type="pathway">
    <text evidence="2">Secondary metabolite biosynthesis.</text>
</comment>
<dbReference type="SUPFAM" id="SSF48264">
    <property type="entry name" value="Cytochrome P450"/>
    <property type="match status" value="1"/>
</dbReference>
<dbReference type="GO" id="GO:0020037">
    <property type="term" value="F:heme binding"/>
    <property type="evidence" value="ECO:0007669"/>
    <property type="project" value="InterPro"/>
</dbReference>
<dbReference type="GeneID" id="66110257"/>
<keyword evidence="8" id="KW-0503">Monooxygenase</keyword>
<dbReference type="GO" id="GO:0016705">
    <property type="term" value="F:oxidoreductase activity, acting on paired donors, with incorporation or reduction of molecular oxygen"/>
    <property type="evidence" value="ECO:0007669"/>
    <property type="project" value="InterPro"/>
</dbReference>
<evidence type="ECO:0000313" key="11">
    <source>
        <dbReference type="EMBL" id="KAG7449472.1"/>
    </source>
</evidence>
<evidence type="ECO:0000256" key="5">
    <source>
        <dbReference type="ARBA" id="ARBA00022723"/>
    </source>
</evidence>
<dbReference type="OrthoDB" id="1470350at2759"/>
<dbReference type="PRINTS" id="PR00465">
    <property type="entry name" value="EP450IV"/>
</dbReference>
<evidence type="ECO:0000256" key="6">
    <source>
        <dbReference type="ARBA" id="ARBA00023002"/>
    </source>
</evidence>
<dbReference type="PANTHER" id="PTHR24305:SF29">
    <property type="entry name" value="BENZOATE-PARA-HYDROXYLASE"/>
    <property type="match status" value="1"/>
</dbReference>
<feature type="binding site" description="axial binding residue" evidence="9">
    <location>
        <position position="471"/>
    </location>
    <ligand>
        <name>heme</name>
        <dbReference type="ChEBI" id="CHEBI:30413"/>
    </ligand>
    <ligandPart>
        <name>Fe</name>
        <dbReference type="ChEBI" id="CHEBI:18248"/>
    </ligandPart>
</feature>
<evidence type="ECO:0000256" key="9">
    <source>
        <dbReference type="PIRSR" id="PIRSR602403-1"/>
    </source>
</evidence>
<dbReference type="InterPro" id="IPR002403">
    <property type="entry name" value="Cyt_P450_E_grp-IV"/>
</dbReference>
<keyword evidence="6" id="KW-0560">Oxidoreductase</keyword>
<dbReference type="Pfam" id="PF00067">
    <property type="entry name" value="p450"/>
    <property type="match status" value="1"/>
</dbReference>
<keyword evidence="5 9" id="KW-0479">Metal-binding</keyword>
<organism evidence="11 12">
    <name type="scientific">Guyanagaster necrorhizus</name>
    <dbReference type="NCBI Taxonomy" id="856835"/>
    <lineage>
        <taxon>Eukaryota</taxon>
        <taxon>Fungi</taxon>
        <taxon>Dikarya</taxon>
        <taxon>Basidiomycota</taxon>
        <taxon>Agaricomycotina</taxon>
        <taxon>Agaricomycetes</taxon>
        <taxon>Agaricomycetidae</taxon>
        <taxon>Agaricales</taxon>
        <taxon>Marasmiineae</taxon>
        <taxon>Physalacriaceae</taxon>
        <taxon>Guyanagaster</taxon>
    </lineage>
</organism>
<keyword evidence="4 9" id="KW-0349">Heme</keyword>
<keyword evidence="10" id="KW-0472">Membrane</keyword>
<feature type="transmembrane region" description="Helical" evidence="10">
    <location>
        <begin position="20"/>
        <end position="38"/>
    </location>
</feature>
<evidence type="ECO:0000313" key="12">
    <source>
        <dbReference type="Proteomes" id="UP000812287"/>
    </source>
</evidence>
<sequence length="526" mass="59139">MSTSSLVALSLKEIKSTSFLIGKVVFVLVALNVYAYWMDRYSLRRYPGPFLAKFSYLWLVCTGWTLRRSQILHEMHRKYGPVVRISPSELSFCSPSAFSAIYSRGSCVTKSNFYDAFATIGLPSIFATRQKTEHVQKRKMMYHFFTPKTVSEFAPRITCVVDLLLKEWDTRFADPSKSRDVQCVWFDCLPWCAFLAFDSMSDFIFGKSFGMVMAAKDIVTIPKDARLILDDERPEGTMEISLMHITGSRETYNYFVGILPAWWKPLGHAILRGPLKNGLLVAKTVAYLLSQRLSLGIQGGTMDLVGEFLQRQDPQTSAQESLIAEVLTILVAGSDTTRNSLAAAIYYISRSPQIQANLHAELDAHIPRNCSVSIEDVQQLPYLGACINETLRMYSAVPGGLPRVVPEGGMSISGNDIVAGTTVGVHIYSLHHNPLIWGDDAETFNPDRWLNLSSEVVRRAFKPFSDGPAACIGKTLAMVQLRIVLASIFKRFDVMCEHPDRALLVDDWFVRRINNCRIGLYYRKTA</sequence>
<dbReference type="Gene3D" id="1.10.630.10">
    <property type="entry name" value="Cytochrome P450"/>
    <property type="match status" value="1"/>
</dbReference>
<evidence type="ECO:0000256" key="10">
    <source>
        <dbReference type="SAM" id="Phobius"/>
    </source>
</evidence>
<dbReference type="AlphaFoldDB" id="A0A9P7VZM2"/>
<evidence type="ECO:0000256" key="7">
    <source>
        <dbReference type="ARBA" id="ARBA00023004"/>
    </source>
</evidence>
<proteinExistence type="inferred from homology"/>
<dbReference type="PANTHER" id="PTHR24305">
    <property type="entry name" value="CYTOCHROME P450"/>
    <property type="match status" value="1"/>
</dbReference>
<dbReference type="InterPro" id="IPR036396">
    <property type="entry name" value="Cyt_P450_sf"/>
</dbReference>
<dbReference type="InterPro" id="IPR050121">
    <property type="entry name" value="Cytochrome_P450_monoxygenase"/>
</dbReference>
<dbReference type="PRINTS" id="PR00385">
    <property type="entry name" value="P450"/>
</dbReference>
<dbReference type="Proteomes" id="UP000812287">
    <property type="component" value="Unassembled WGS sequence"/>
</dbReference>
<reference evidence="11" key="1">
    <citation type="submission" date="2020-11" db="EMBL/GenBank/DDBJ databases">
        <title>Adaptations for nitrogen fixation in a non-lichenized fungal sporocarp promotes dispersal by wood-feeding termites.</title>
        <authorList>
            <consortium name="DOE Joint Genome Institute"/>
            <person name="Koch R.A."/>
            <person name="Yoon G."/>
            <person name="Arayal U."/>
            <person name="Lail K."/>
            <person name="Amirebrahimi M."/>
            <person name="Labutti K."/>
            <person name="Lipzen A."/>
            <person name="Riley R."/>
            <person name="Barry K."/>
            <person name="Henrissat B."/>
            <person name="Grigoriev I.V."/>
            <person name="Herr J.R."/>
            <person name="Aime M.C."/>
        </authorList>
    </citation>
    <scope>NUCLEOTIDE SEQUENCE</scope>
    <source>
        <strain evidence="11">MCA 3950</strain>
    </source>
</reference>
<comment type="caution">
    <text evidence="11">The sequence shown here is derived from an EMBL/GenBank/DDBJ whole genome shotgun (WGS) entry which is preliminary data.</text>
</comment>
<dbReference type="RefSeq" id="XP_043042972.1">
    <property type="nucleotide sequence ID" value="XM_043187960.1"/>
</dbReference>
<keyword evidence="7 9" id="KW-0408">Iron</keyword>
<keyword evidence="12" id="KW-1185">Reference proteome</keyword>
<dbReference type="GO" id="GO:0005506">
    <property type="term" value="F:iron ion binding"/>
    <property type="evidence" value="ECO:0007669"/>
    <property type="project" value="InterPro"/>
</dbReference>
<comment type="similarity">
    <text evidence="3">Belongs to the cytochrome P450 family.</text>
</comment>
<accession>A0A9P7VZM2</accession>
<evidence type="ECO:0000256" key="8">
    <source>
        <dbReference type="ARBA" id="ARBA00023033"/>
    </source>
</evidence>
<keyword evidence="10" id="KW-1133">Transmembrane helix</keyword>
<comment type="cofactor">
    <cofactor evidence="1 9">
        <name>heme</name>
        <dbReference type="ChEBI" id="CHEBI:30413"/>
    </cofactor>
</comment>
<evidence type="ECO:0000256" key="1">
    <source>
        <dbReference type="ARBA" id="ARBA00001971"/>
    </source>
</evidence>
<keyword evidence="10" id="KW-0812">Transmembrane</keyword>
<protein>
    <submittedName>
        <fullName evidence="11">Cytochrome P450</fullName>
    </submittedName>
</protein>
<dbReference type="EMBL" id="MU250528">
    <property type="protein sequence ID" value="KAG7449472.1"/>
    <property type="molecule type" value="Genomic_DNA"/>
</dbReference>
<dbReference type="GO" id="GO:0004497">
    <property type="term" value="F:monooxygenase activity"/>
    <property type="evidence" value="ECO:0007669"/>
    <property type="project" value="UniProtKB-KW"/>
</dbReference>
<name>A0A9P7VZM2_9AGAR</name>
<evidence type="ECO:0000256" key="3">
    <source>
        <dbReference type="ARBA" id="ARBA00010617"/>
    </source>
</evidence>
<gene>
    <name evidence="11" type="ORF">BT62DRAFT_945781</name>
</gene>
<dbReference type="InterPro" id="IPR001128">
    <property type="entry name" value="Cyt_P450"/>
</dbReference>
<evidence type="ECO:0000256" key="4">
    <source>
        <dbReference type="ARBA" id="ARBA00022617"/>
    </source>
</evidence>
<evidence type="ECO:0000256" key="2">
    <source>
        <dbReference type="ARBA" id="ARBA00005179"/>
    </source>
</evidence>